<dbReference type="Gene3D" id="3.90.190.20">
    <property type="entry name" value="Mur ligase, C-terminal domain"/>
    <property type="match status" value="1"/>
</dbReference>
<gene>
    <name evidence="7" type="primary">murE</name>
    <name evidence="13" type="ORF">BECKFM1743A_GA0114220_106151</name>
    <name evidence="14" type="ORF">BECKFM1743B_GA0114221_106821</name>
    <name evidence="12" type="ORF">BECKFM1743C_GA0114222_100784</name>
</gene>
<comment type="PTM">
    <text evidence="7">Carboxylation is probably crucial for Mg(2+) binding and, consequently, for the gamma-phosphate positioning of ATP.</text>
</comment>
<dbReference type="EMBL" id="CAADEZ010000615">
    <property type="protein sequence ID" value="VFJ72007.1"/>
    <property type="molecule type" value="Genomic_DNA"/>
</dbReference>
<keyword evidence="7" id="KW-0460">Magnesium</keyword>
<dbReference type="GO" id="GO:0009252">
    <property type="term" value="P:peptidoglycan biosynthetic process"/>
    <property type="evidence" value="ECO:0007669"/>
    <property type="project" value="UniProtKB-UniRule"/>
</dbReference>
<keyword evidence="7" id="KW-0547">Nucleotide-binding</keyword>
<feature type="binding site" evidence="7">
    <location>
        <position position="472"/>
    </location>
    <ligand>
        <name>meso-2,6-diaminopimelate</name>
        <dbReference type="ChEBI" id="CHEBI:57791"/>
    </ligand>
</feature>
<evidence type="ECO:0000256" key="7">
    <source>
        <dbReference type="HAMAP-Rule" id="MF_00208"/>
    </source>
</evidence>
<feature type="binding site" evidence="7">
    <location>
        <position position="383"/>
    </location>
    <ligand>
        <name>meso-2,6-diaminopimelate</name>
        <dbReference type="ChEBI" id="CHEBI:57791"/>
    </ligand>
</feature>
<name>A0A450TTK0_9GAMM</name>
<dbReference type="EC" id="6.3.2.13" evidence="7"/>
<dbReference type="AlphaFoldDB" id="A0A450TTK0"/>
<dbReference type="InterPro" id="IPR036615">
    <property type="entry name" value="Mur_ligase_C_dom_sf"/>
</dbReference>
<dbReference type="GO" id="GO:0000287">
    <property type="term" value="F:magnesium ion binding"/>
    <property type="evidence" value="ECO:0007669"/>
    <property type="project" value="UniProtKB-UniRule"/>
</dbReference>
<proteinExistence type="inferred from homology"/>
<dbReference type="GO" id="GO:0005524">
    <property type="term" value="F:ATP binding"/>
    <property type="evidence" value="ECO:0007669"/>
    <property type="project" value="UniProtKB-UniRule"/>
</dbReference>
<keyword evidence="4 7" id="KW-0573">Peptidoglycan synthesis</keyword>
<comment type="catalytic activity">
    <reaction evidence="7">
        <text>UDP-N-acetyl-alpha-D-muramoyl-L-alanyl-D-glutamate + meso-2,6-diaminopimelate + ATP = UDP-N-acetyl-alpha-D-muramoyl-L-alanyl-gamma-D-glutamyl-meso-2,6-diaminopimelate + ADP + phosphate + H(+)</text>
        <dbReference type="Rhea" id="RHEA:23676"/>
        <dbReference type="ChEBI" id="CHEBI:15378"/>
        <dbReference type="ChEBI" id="CHEBI:30616"/>
        <dbReference type="ChEBI" id="CHEBI:43474"/>
        <dbReference type="ChEBI" id="CHEBI:57791"/>
        <dbReference type="ChEBI" id="CHEBI:83900"/>
        <dbReference type="ChEBI" id="CHEBI:83905"/>
        <dbReference type="ChEBI" id="CHEBI:456216"/>
        <dbReference type="EC" id="6.3.2.13"/>
    </reaction>
</comment>
<keyword evidence="7 13" id="KW-0436">Ligase</keyword>
<dbReference type="InterPro" id="IPR013221">
    <property type="entry name" value="Mur_ligase_cen"/>
</dbReference>
<dbReference type="UniPathway" id="UPA00219"/>
<dbReference type="InterPro" id="IPR005761">
    <property type="entry name" value="UDP-N-AcMur-Glu-dNH2Pim_ligase"/>
</dbReference>
<dbReference type="SUPFAM" id="SSF53244">
    <property type="entry name" value="MurD-like peptide ligases, peptide-binding domain"/>
    <property type="match status" value="1"/>
</dbReference>
<dbReference type="GO" id="GO:0008360">
    <property type="term" value="P:regulation of cell shape"/>
    <property type="evidence" value="ECO:0007669"/>
    <property type="project" value="UniProtKB-KW"/>
</dbReference>
<evidence type="ECO:0000259" key="9">
    <source>
        <dbReference type="Pfam" id="PF01225"/>
    </source>
</evidence>
<keyword evidence="6 7" id="KW-0961">Cell wall biogenesis/degradation</keyword>
<dbReference type="InterPro" id="IPR035911">
    <property type="entry name" value="MurE/MurF_N"/>
</dbReference>
<keyword evidence="7" id="KW-0067">ATP-binding</keyword>
<evidence type="ECO:0000256" key="8">
    <source>
        <dbReference type="RuleBase" id="RU004135"/>
    </source>
</evidence>
<reference evidence="13" key="1">
    <citation type="submission" date="2019-02" db="EMBL/GenBank/DDBJ databases">
        <authorList>
            <person name="Gruber-Vodicka R. H."/>
            <person name="Seah K. B. B."/>
        </authorList>
    </citation>
    <scope>NUCLEOTIDE SEQUENCE</scope>
    <source>
        <strain evidence="13">BECK_BZ163</strain>
        <strain evidence="14">BECK_BZ164</strain>
        <strain evidence="12">BECK_BZ165</strain>
    </source>
</reference>
<feature type="binding site" evidence="7">
    <location>
        <position position="185"/>
    </location>
    <ligand>
        <name>UDP-N-acetyl-alpha-D-muramoyl-L-alanyl-D-glutamate</name>
        <dbReference type="ChEBI" id="CHEBI:83900"/>
    </ligand>
</feature>
<dbReference type="InterPro" id="IPR036565">
    <property type="entry name" value="Mur-like_cat_sf"/>
</dbReference>
<protein>
    <recommendedName>
        <fullName evidence="7">UDP-N-acetylmuramoyl-L-alanyl-D-glutamate--2,6-diaminopimelate ligase</fullName>
        <ecNumber evidence="7">6.3.2.13</ecNumber>
    </recommendedName>
    <alternativeName>
        <fullName evidence="7">Meso-A2pm-adding enzyme</fullName>
    </alternativeName>
    <alternativeName>
        <fullName evidence="7">Meso-diaminopimelate-adding enzyme</fullName>
    </alternativeName>
    <alternativeName>
        <fullName evidence="7">UDP-MurNAc-L-Ala-D-Glu:meso-diaminopimelate ligase</fullName>
    </alternativeName>
    <alternativeName>
        <fullName evidence="7">UDP-MurNAc-tripeptide synthetase</fullName>
    </alternativeName>
    <alternativeName>
        <fullName evidence="7">UDP-N-acetylmuramyl-tripeptide synthetase</fullName>
    </alternativeName>
</protein>
<keyword evidence="3 7" id="KW-0133">Cell shape</keyword>
<keyword evidence="2 7" id="KW-0132">Cell division</keyword>
<dbReference type="GO" id="GO:0051301">
    <property type="term" value="P:cell division"/>
    <property type="evidence" value="ECO:0007669"/>
    <property type="project" value="UniProtKB-KW"/>
</dbReference>
<dbReference type="Pfam" id="PF01225">
    <property type="entry name" value="Mur_ligase"/>
    <property type="match status" value="1"/>
</dbReference>
<dbReference type="PANTHER" id="PTHR23135">
    <property type="entry name" value="MUR LIGASE FAMILY MEMBER"/>
    <property type="match status" value="1"/>
</dbReference>
<feature type="domain" description="Mur ligase N-terminal catalytic" evidence="9">
    <location>
        <begin position="24"/>
        <end position="101"/>
    </location>
</feature>
<dbReference type="Pfam" id="PF08245">
    <property type="entry name" value="Mur_ligase_M"/>
    <property type="match status" value="1"/>
</dbReference>
<feature type="domain" description="Mur ligase central" evidence="11">
    <location>
        <begin position="114"/>
        <end position="309"/>
    </location>
</feature>
<sequence length="499" mass="54668">MPNLNDVLKNVPIIHRQGNDDFPINALGFDSRRIERNDVFFAVGGARVDGHRFIGQAIERGARAVVCERPEPWASETKDKNIAFFVVENANEALGIAASNFHGVPSRALRLVGVTGTNGKTTIATSLFLLFKKLGHKAGLLSTIENRIDGEIIPATHTTPGALALNKLLRAMVDAGCEYCFMEVSSHALTQYRTAGLEFTGGIFSNLSQDHLDYHLTFDNYRAAKKSFFDDLPRDAFALANADDPSTGALLNDCGARKFYYGIETAGGFGCHILESRFHGMELDMDGTRIRTGRIGRFNAYNLLAVYASALLLGESKDRVLAALGGLGPIAGRFESVESARGVTAIIDYAHTPDALENVLLSIHHIRAGNQRIITVVGAGGDRDKTKRPLMARIAARLSDKLVLTSDNPRWEDPERILDDMAGGIEAEHKEKVTTIPDRRQAIVAALRMADQRTDRGDNRRTEPGDIVLVAGKGHENYQETKGVRTHFDDKEVVTEFLS</sequence>
<feature type="binding site" evidence="7">
    <location>
        <begin position="158"/>
        <end position="159"/>
    </location>
    <ligand>
        <name>UDP-N-acetyl-alpha-D-muramoyl-L-alanyl-D-glutamate</name>
        <dbReference type="ChEBI" id="CHEBI:83900"/>
    </ligand>
</feature>
<feature type="domain" description="Mur ligase C-terminal" evidence="10">
    <location>
        <begin position="332"/>
        <end position="474"/>
    </location>
</feature>
<comment type="similarity">
    <text evidence="1 7">Belongs to the MurCDEF family. MurE subfamily.</text>
</comment>
<feature type="binding site" evidence="7">
    <location>
        <position position="31"/>
    </location>
    <ligand>
        <name>UDP-N-acetyl-alpha-D-muramoyl-L-alanyl-D-glutamate</name>
        <dbReference type="ChEBI" id="CHEBI:83900"/>
    </ligand>
</feature>
<organism evidence="13">
    <name type="scientific">Candidatus Kentrum sp. FM</name>
    <dbReference type="NCBI Taxonomy" id="2126340"/>
    <lineage>
        <taxon>Bacteria</taxon>
        <taxon>Pseudomonadati</taxon>
        <taxon>Pseudomonadota</taxon>
        <taxon>Gammaproteobacteria</taxon>
        <taxon>Candidatus Kentrum</taxon>
    </lineage>
</organism>
<evidence type="ECO:0000256" key="2">
    <source>
        <dbReference type="ARBA" id="ARBA00022618"/>
    </source>
</evidence>
<feature type="binding site" evidence="7">
    <location>
        <begin position="407"/>
        <end position="410"/>
    </location>
    <ligand>
        <name>meso-2,6-diaminopimelate</name>
        <dbReference type="ChEBI" id="CHEBI:57791"/>
    </ligand>
</feature>
<feature type="modified residue" description="N6-carboxylysine" evidence="7">
    <location>
        <position position="225"/>
    </location>
</feature>
<dbReference type="InterPro" id="IPR000713">
    <property type="entry name" value="Mur_ligase_N"/>
</dbReference>
<dbReference type="Pfam" id="PF02875">
    <property type="entry name" value="Mur_ligase_C"/>
    <property type="match status" value="1"/>
</dbReference>
<dbReference type="GO" id="GO:0071555">
    <property type="term" value="P:cell wall organization"/>
    <property type="evidence" value="ECO:0007669"/>
    <property type="project" value="UniProtKB-KW"/>
</dbReference>
<dbReference type="Gene3D" id="3.40.1390.10">
    <property type="entry name" value="MurE/MurF, N-terminal domain"/>
    <property type="match status" value="1"/>
</dbReference>
<feature type="short sequence motif" description="Meso-diaminopimelate recognition motif" evidence="7">
    <location>
        <begin position="407"/>
        <end position="410"/>
    </location>
</feature>
<feature type="binding site" evidence="7">
    <location>
        <position position="191"/>
    </location>
    <ligand>
        <name>UDP-N-acetyl-alpha-D-muramoyl-L-alanyl-D-glutamate</name>
        <dbReference type="ChEBI" id="CHEBI:83900"/>
    </ligand>
</feature>
<keyword evidence="5 7" id="KW-0131">Cell cycle</keyword>
<comment type="caution">
    <text evidence="7">Lacks conserved residue(s) required for the propagation of feature annotation.</text>
</comment>
<dbReference type="Gene3D" id="3.40.1190.10">
    <property type="entry name" value="Mur-like, catalytic domain"/>
    <property type="match status" value="1"/>
</dbReference>
<keyword evidence="7" id="KW-0963">Cytoplasm</keyword>
<comment type="function">
    <text evidence="7">Catalyzes the addition of meso-diaminopimelic acid to the nucleotide precursor UDP-N-acetylmuramoyl-L-alanyl-D-glutamate (UMAG) in the biosynthesis of bacterial cell-wall peptidoglycan.</text>
</comment>
<evidence type="ECO:0000313" key="14">
    <source>
        <dbReference type="EMBL" id="VFK20270.1"/>
    </source>
</evidence>
<feature type="binding site" evidence="7">
    <location>
        <begin position="116"/>
        <end position="122"/>
    </location>
    <ligand>
        <name>ATP</name>
        <dbReference type="ChEBI" id="CHEBI:30616"/>
    </ligand>
</feature>
<evidence type="ECO:0000256" key="6">
    <source>
        <dbReference type="ARBA" id="ARBA00023316"/>
    </source>
</evidence>
<feature type="binding site" evidence="7">
    <location>
        <position position="476"/>
    </location>
    <ligand>
        <name>meso-2,6-diaminopimelate</name>
        <dbReference type="ChEBI" id="CHEBI:57791"/>
    </ligand>
</feature>
<dbReference type="PANTHER" id="PTHR23135:SF4">
    <property type="entry name" value="UDP-N-ACETYLMURAMOYL-L-ALANYL-D-GLUTAMATE--2,6-DIAMINOPIMELATE LIGASE MURE HOMOLOG, CHLOROPLASTIC"/>
    <property type="match status" value="1"/>
</dbReference>
<dbReference type="SUPFAM" id="SSF63418">
    <property type="entry name" value="MurE/MurF N-terminal domain"/>
    <property type="match status" value="1"/>
</dbReference>
<evidence type="ECO:0000256" key="4">
    <source>
        <dbReference type="ARBA" id="ARBA00022984"/>
    </source>
</evidence>
<dbReference type="EMBL" id="CAADFA010000078">
    <property type="protein sequence ID" value="VFJ49928.1"/>
    <property type="molecule type" value="Genomic_DNA"/>
</dbReference>
<evidence type="ECO:0000256" key="3">
    <source>
        <dbReference type="ARBA" id="ARBA00022960"/>
    </source>
</evidence>
<accession>A0A450TTK0</accession>
<evidence type="ECO:0000313" key="13">
    <source>
        <dbReference type="EMBL" id="VFJ72007.1"/>
    </source>
</evidence>
<dbReference type="EMBL" id="CAADFL010000682">
    <property type="protein sequence ID" value="VFK20270.1"/>
    <property type="molecule type" value="Genomic_DNA"/>
</dbReference>
<dbReference type="GO" id="GO:0008765">
    <property type="term" value="F:UDP-N-acetylmuramoylalanyl-D-glutamate-2,6-diaminopimelate ligase activity"/>
    <property type="evidence" value="ECO:0007669"/>
    <property type="project" value="UniProtKB-UniRule"/>
</dbReference>
<dbReference type="GO" id="GO:0005737">
    <property type="term" value="C:cytoplasm"/>
    <property type="evidence" value="ECO:0007669"/>
    <property type="project" value="UniProtKB-SubCell"/>
</dbReference>
<evidence type="ECO:0000256" key="1">
    <source>
        <dbReference type="ARBA" id="ARBA00005898"/>
    </source>
</evidence>
<dbReference type="NCBIfam" id="NF001126">
    <property type="entry name" value="PRK00139.1-4"/>
    <property type="match status" value="1"/>
</dbReference>
<evidence type="ECO:0000259" key="10">
    <source>
        <dbReference type="Pfam" id="PF02875"/>
    </source>
</evidence>
<evidence type="ECO:0000313" key="12">
    <source>
        <dbReference type="EMBL" id="VFJ49928.1"/>
    </source>
</evidence>
<evidence type="ECO:0000259" key="11">
    <source>
        <dbReference type="Pfam" id="PF08245"/>
    </source>
</evidence>
<feature type="binding site" evidence="7">
    <location>
        <position position="193"/>
    </location>
    <ligand>
        <name>UDP-N-acetyl-alpha-D-muramoyl-L-alanyl-D-glutamate</name>
        <dbReference type="ChEBI" id="CHEBI:83900"/>
    </ligand>
</feature>
<comment type="cofactor">
    <cofactor evidence="7">
        <name>Mg(2+)</name>
        <dbReference type="ChEBI" id="CHEBI:18420"/>
    </cofactor>
</comment>
<dbReference type="SUPFAM" id="SSF53623">
    <property type="entry name" value="MurD-like peptide ligases, catalytic domain"/>
    <property type="match status" value="1"/>
</dbReference>
<evidence type="ECO:0000256" key="5">
    <source>
        <dbReference type="ARBA" id="ARBA00023306"/>
    </source>
</evidence>
<comment type="subcellular location">
    <subcellularLocation>
        <location evidence="7 8">Cytoplasm</location>
    </subcellularLocation>
</comment>
<dbReference type="HAMAP" id="MF_00208">
    <property type="entry name" value="MurE"/>
    <property type="match status" value="1"/>
</dbReference>
<comment type="pathway">
    <text evidence="7 8">Cell wall biogenesis; peptidoglycan biosynthesis.</text>
</comment>
<dbReference type="NCBIfam" id="TIGR01085">
    <property type="entry name" value="murE"/>
    <property type="match status" value="1"/>
</dbReference>
<dbReference type="InterPro" id="IPR004101">
    <property type="entry name" value="Mur_ligase_C"/>
</dbReference>